<sequence>MAEAIAALALAGNIFQFLEAGGKFSKKAYAIATTGSNSLADLRELRHITEYLHPLLEQLTQGTDLETPRAINRSQARLIALSKECSQVVKELLQTLDDAGVADSGRQMNAIITAFKLTWRQSKIQQLDHQISKLRQQLAVDLLISIREHSCKALEQQEEILEHLRKDSAKNQSAARTNTSREQGMGPANDTLGMAVLEYLESRTESASIKTEVQEIGNTIEHILFHEHSYQDYSSVYGQNYPKIEMKPMKREDVQSQIISSLRYQEIYNRKSNIAKAHENTLQWLFKDNTPDRKDANFRQWLESNQRLYWITGKAGSGKSTLMKYITKSDGIVEGGSKCDAYLEKWAGSKDNLVVASFYFWASGTSMEASQRGLFQSLLFQLLTKRPDLIPRVAPRVWEAWCLFGWQASAYMENDLHLMFYNSVKVLVEEDKAKVCLFIDGLDEYNGDHHKLISTCQALFQLQNVKMCLSSRPWIVFEDAFSQAPNLMLQDFTYFDIKSFVVSKFSENEGFKRLQLREGTYAEGLLENITEKSSGVFLWVHLVVKSLLAGLSYDDRLSDLQRRLNLLPPDLEKLYVAILEDLDPFYFEHSSQYFMLLQASEDPPEALMFSLADEEDPSFALTLSTGPFSNQERDIRVDALRRRLNSRCKGLLELGAQNRVHYLHRSVRDYINSHEVNERIQSATGKNFDCYLRICAASLAMVKKLSTASSLYESRHSYARQCLKAAAQVKHDTSLMIRILDCLDQTLRETEPPKLRNIFYQTVPVKEYVIIPWNSHHLGTSFIATAVRLGVVDYVHARTEAGCLSMDDNTYHDDTIRYPVEKENPNGLSRFQRFMQNMSPLGVPTKRNTSGDSRRKGTWPLLLDAVSCIPPSLPMFRCLLECGANPNLVFDCDGRTPWTETIARMLTDHIFSRRRTASSWAEWAPILQLLLEYGAPIDQRLCGLVCQKMRQPALYYLTAERLVVVLHCLATGREELGLEYLSGQNNVSVFKKQNRRLYLKIGS</sequence>
<dbReference type="PANTHER" id="PTHR10039">
    <property type="entry name" value="AMELOGENIN"/>
    <property type="match status" value="1"/>
</dbReference>
<evidence type="ECO:0000259" key="4">
    <source>
        <dbReference type="Pfam" id="PF25053"/>
    </source>
</evidence>
<proteinExistence type="predicted"/>
<keyword evidence="1" id="KW-0677">Repeat</keyword>
<protein>
    <recommendedName>
        <fullName evidence="7">NACHT domain-containing protein</fullName>
    </recommendedName>
</protein>
<dbReference type="Pfam" id="PF24883">
    <property type="entry name" value="NPHP3_N"/>
    <property type="match status" value="1"/>
</dbReference>
<dbReference type="AlphaFoldDB" id="A0A4Z0YTV5"/>
<feature type="domain" description="Nephrocystin 3-like N-terminal" evidence="3">
    <location>
        <begin position="294"/>
        <end position="472"/>
    </location>
</feature>
<evidence type="ECO:0000256" key="1">
    <source>
        <dbReference type="ARBA" id="ARBA00022737"/>
    </source>
</evidence>
<evidence type="ECO:0000256" key="2">
    <source>
        <dbReference type="SAM" id="MobiDB-lite"/>
    </source>
</evidence>
<dbReference type="OrthoDB" id="443402at2759"/>
<dbReference type="SUPFAM" id="SSF52540">
    <property type="entry name" value="P-loop containing nucleoside triphosphate hydrolases"/>
    <property type="match status" value="1"/>
</dbReference>
<keyword evidence="6" id="KW-1185">Reference proteome</keyword>
<dbReference type="Proteomes" id="UP000297716">
    <property type="component" value="Unassembled WGS sequence"/>
</dbReference>
<dbReference type="InterPro" id="IPR056693">
    <property type="entry name" value="DUF7791"/>
</dbReference>
<dbReference type="Pfam" id="PF25053">
    <property type="entry name" value="DUF7791"/>
    <property type="match status" value="1"/>
</dbReference>
<feature type="compositionally biased region" description="Polar residues" evidence="2">
    <location>
        <begin position="170"/>
        <end position="182"/>
    </location>
</feature>
<organism evidence="5 6">
    <name type="scientific">Xylaria hypoxylon</name>
    <dbReference type="NCBI Taxonomy" id="37992"/>
    <lineage>
        <taxon>Eukaryota</taxon>
        <taxon>Fungi</taxon>
        <taxon>Dikarya</taxon>
        <taxon>Ascomycota</taxon>
        <taxon>Pezizomycotina</taxon>
        <taxon>Sordariomycetes</taxon>
        <taxon>Xylariomycetidae</taxon>
        <taxon>Xylariales</taxon>
        <taxon>Xylariaceae</taxon>
        <taxon>Xylaria</taxon>
    </lineage>
</organism>
<evidence type="ECO:0000313" key="5">
    <source>
        <dbReference type="EMBL" id="TGJ82841.1"/>
    </source>
</evidence>
<feature type="region of interest" description="Disordered" evidence="2">
    <location>
        <begin position="165"/>
        <end position="189"/>
    </location>
</feature>
<comment type="caution">
    <text evidence="5">The sequence shown here is derived from an EMBL/GenBank/DDBJ whole genome shotgun (WGS) entry which is preliminary data.</text>
</comment>
<evidence type="ECO:0000259" key="3">
    <source>
        <dbReference type="Pfam" id="PF24883"/>
    </source>
</evidence>
<reference evidence="5 6" key="1">
    <citation type="submission" date="2019-03" db="EMBL/GenBank/DDBJ databases">
        <title>Draft genome sequence of Xylaria hypoxylon DSM 108379, a ubiquitous saprotrophic-parasitic fungi on hardwood.</title>
        <authorList>
            <person name="Buettner E."/>
            <person name="Leonhardt S."/>
            <person name="Gebauer A.M."/>
            <person name="Liers C."/>
            <person name="Hofrichter M."/>
            <person name="Kellner H."/>
        </authorList>
    </citation>
    <scope>NUCLEOTIDE SEQUENCE [LARGE SCALE GENOMIC DNA]</scope>
    <source>
        <strain evidence="5 6">DSM 108379</strain>
    </source>
</reference>
<dbReference type="STRING" id="37992.A0A4Z0YTV5"/>
<dbReference type="InterPro" id="IPR027417">
    <property type="entry name" value="P-loop_NTPase"/>
</dbReference>
<name>A0A4Z0YTV5_9PEZI</name>
<accession>A0A4Z0YTV5</accession>
<evidence type="ECO:0000313" key="6">
    <source>
        <dbReference type="Proteomes" id="UP000297716"/>
    </source>
</evidence>
<dbReference type="PANTHER" id="PTHR10039:SF5">
    <property type="entry name" value="NACHT DOMAIN-CONTAINING PROTEIN"/>
    <property type="match status" value="1"/>
</dbReference>
<dbReference type="InterPro" id="IPR056884">
    <property type="entry name" value="NPHP3-like_N"/>
</dbReference>
<evidence type="ECO:0008006" key="7">
    <source>
        <dbReference type="Google" id="ProtNLM"/>
    </source>
</evidence>
<dbReference type="Gene3D" id="3.40.50.300">
    <property type="entry name" value="P-loop containing nucleotide triphosphate hydrolases"/>
    <property type="match status" value="1"/>
</dbReference>
<dbReference type="EMBL" id="SKBN01000113">
    <property type="protein sequence ID" value="TGJ82841.1"/>
    <property type="molecule type" value="Genomic_DNA"/>
</dbReference>
<feature type="domain" description="DUF7791" evidence="4">
    <location>
        <begin position="582"/>
        <end position="709"/>
    </location>
</feature>
<gene>
    <name evidence="5" type="ORF">E0Z10_g5922</name>
</gene>